<dbReference type="PANTHER" id="PTHR32332">
    <property type="entry name" value="2-NITROPROPANE DIOXYGENASE"/>
    <property type="match status" value="1"/>
</dbReference>
<name>X1PYU8_9ZZZZ</name>
<protein>
    <submittedName>
        <fullName evidence="4">Uncharacterized protein</fullName>
    </submittedName>
</protein>
<keyword evidence="1" id="KW-0285">Flavoprotein</keyword>
<dbReference type="Pfam" id="PF03060">
    <property type="entry name" value="NMO"/>
    <property type="match status" value="1"/>
</dbReference>
<dbReference type="Gene3D" id="3.20.20.70">
    <property type="entry name" value="Aldolase class I"/>
    <property type="match status" value="1"/>
</dbReference>
<evidence type="ECO:0000256" key="3">
    <source>
        <dbReference type="ARBA" id="ARBA00023002"/>
    </source>
</evidence>
<reference evidence="4" key="1">
    <citation type="journal article" date="2014" name="Front. Microbiol.">
        <title>High frequency of phylogenetically diverse reductive dehalogenase-homologous genes in deep subseafloor sedimentary metagenomes.</title>
        <authorList>
            <person name="Kawai M."/>
            <person name="Futagami T."/>
            <person name="Toyoda A."/>
            <person name="Takaki Y."/>
            <person name="Nishi S."/>
            <person name="Hori S."/>
            <person name="Arai W."/>
            <person name="Tsubouchi T."/>
            <person name="Morono Y."/>
            <person name="Uchiyama I."/>
            <person name="Ito T."/>
            <person name="Fujiyama A."/>
            <person name="Inagaki F."/>
            <person name="Takami H."/>
        </authorList>
    </citation>
    <scope>NUCLEOTIDE SEQUENCE</scope>
    <source>
        <strain evidence="4">Expedition CK06-06</strain>
    </source>
</reference>
<proteinExistence type="predicted"/>
<dbReference type="SUPFAM" id="SSF51412">
    <property type="entry name" value="Inosine monophosphate dehydrogenase (IMPDH)"/>
    <property type="match status" value="1"/>
</dbReference>
<keyword evidence="3" id="KW-0560">Oxidoreductase</keyword>
<dbReference type="GO" id="GO:0018580">
    <property type="term" value="F:nitronate monooxygenase activity"/>
    <property type="evidence" value="ECO:0007669"/>
    <property type="project" value="InterPro"/>
</dbReference>
<accession>X1PYU8</accession>
<evidence type="ECO:0000256" key="1">
    <source>
        <dbReference type="ARBA" id="ARBA00022630"/>
    </source>
</evidence>
<dbReference type="PANTHER" id="PTHR32332:SF20">
    <property type="entry name" value="2-NITROPROPANE DIOXYGENASE-LIKE PROTEIN"/>
    <property type="match status" value="1"/>
</dbReference>
<evidence type="ECO:0000313" key="4">
    <source>
        <dbReference type="EMBL" id="GAI47711.1"/>
    </source>
</evidence>
<feature type="non-terminal residue" evidence="4">
    <location>
        <position position="1"/>
    </location>
</feature>
<keyword evidence="2" id="KW-0288">FMN</keyword>
<dbReference type="AlphaFoldDB" id="X1PYU8"/>
<dbReference type="InterPro" id="IPR004136">
    <property type="entry name" value="NMO"/>
</dbReference>
<feature type="non-terminal residue" evidence="4">
    <location>
        <position position="130"/>
    </location>
</feature>
<evidence type="ECO:0000256" key="2">
    <source>
        <dbReference type="ARBA" id="ARBA00022643"/>
    </source>
</evidence>
<sequence>VISSLTFPTAKELQQEIKKTKSMTDKPFAVNVTMLPTIRPVNYEEYFNAAIEEGVNIIETSGRSPEPYMKLLKDAKVTVMHRATRVRDIRTAERVGVDAVTIIGFEAAGHPGMEDVTSLVRIPIAVDAVK</sequence>
<dbReference type="InterPro" id="IPR013785">
    <property type="entry name" value="Aldolase_TIM"/>
</dbReference>
<comment type="caution">
    <text evidence="4">The sequence shown here is derived from an EMBL/GenBank/DDBJ whole genome shotgun (WGS) entry which is preliminary data.</text>
</comment>
<dbReference type="EMBL" id="BARV01042400">
    <property type="protein sequence ID" value="GAI47711.1"/>
    <property type="molecule type" value="Genomic_DNA"/>
</dbReference>
<gene>
    <name evidence="4" type="ORF">S06H3_63778</name>
</gene>
<dbReference type="CDD" id="cd04730">
    <property type="entry name" value="NPD_like"/>
    <property type="match status" value="1"/>
</dbReference>
<organism evidence="4">
    <name type="scientific">marine sediment metagenome</name>
    <dbReference type="NCBI Taxonomy" id="412755"/>
    <lineage>
        <taxon>unclassified sequences</taxon>
        <taxon>metagenomes</taxon>
        <taxon>ecological metagenomes</taxon>
    </lineage>
</organism>